<gene>
    <name evidence="20" type="ORF">KIMC2_03800</name>
</gene>
<name>A0AAU9DQG0_9LACO</name>
<evidence type="ECO:0000256" key="2">
    <source>
        <dbReference type="ARBA" id="ARBA00001946"/>
    </source>
</evidence>
<comment type="cofactor">
    <cofactor evidence="2">
        <name>Mg(2+)</name>
        <dbReference type="ChEBI" id="CHEBI:18420"/>
    </cofactor>
</comment>
<feature type="domain" description="Alpha-D-phosphohexomutase alpha/beta/alpha" evidence="19">
    <location>
        <begin position="325"/>
        <end position="451"/>
    </location>
</feature>
<evidence type="ECO:0000259" key="19">
    <source>
        <dbReference type="Pfam" id="PF02880"/>
    </source>
</evidence>
<keyword evidence="8" id="KW-0597">Phosphoprotein</keyword>
<dbReference type="EMBL" id="AP026801">
    <property type="protein sequence ID" value="BDR55818.1"/>
    <property type="molecule type" value="Genomic_DNA"/>
</dbReference>
<dbReference type="RefSeq" id="WP_317697440.1">
    <property type="nucleotide sequence ID" value="NZ_AP026801.1"/>
</dbReference>
<dbReference type="InterPro" id="IPR005843">
    <property type="entry name" value="A-D-PHexomutase_C"/>
</dbReference>
<evidence type="ECO:0000256" key="14">
    <source>
        <dbReference type="ARBA" id="ARBA00041467"/>
    </source>
</evidence>
<dbReference type="InterPro" id="IPR005846">
    <property type="entry name" value="A-D-PHexomutase_a/b/a-III"/>
</dbReference>
<evidence type="ECO:0000256" key="13">
    <source>
        <dbReference type="ARBA" id="ARBA00041398"/>
    </source>
</evidence>
<dbReference type="SUPFAM" id="SSF55957">
    <property type="entry name" value="Phosphoglucomutase, C-terminal domain"/>
    <property type="match status" value="1"/>
</dbReference>
<evidence type="ECO:0000256" key="4">
    <source>
        <dbReference type="ARBA" id="ARBA00005189"/>
    </source>
</evidence>
<evidence type="ECO:0000256" key="12">
    <source>
        <dbReference type="ARBA" id="ARBA00039995"/>
    </source>
</evidence>
<dbReference type="PANTHER" id="PTHR45745">
    <property type="entry name" value="PHOSPHOMANNOMUTASE 45A"/>
    <property type="match status" value="1"/>
</dbReference>
<keyword evidence="10 15" id="KW-0460">Magnesium</keyword>
<evidence type="ECO:0000256" key="15">
    <source>
        <dbReference type="RuleBase" id="RU004326"/>
    </source>
</evidence>
<reference evidence="20 21" key="1">
    <citation type="journal article" date="2023" name="Microbiol. Spectr.">
        <title>Symbiosis of Carpenter Bees with Uncharacterized Lactic Acid Bacteria Showing NAD Auxotrophy.</title>
        <authorList>
            <person name="Kawasaki S."/>
            <person name="Ozawa K."/>
            <person name="Mori T."/>
            <person name="Yamamoto A."/>
            <person name="Ito M."/>
            <person name="Ohkuma M."/>
            <person name="Sakamoto M."/>
            <person name="Matsutani M."/>
        </authorList>
    </citation>
    <scope>NUCLEOTIDE SEQUENCE [LARGE SCALE GENOMIC DNA]</scope>
    <source>
        <strain evidence="20 21">KimC2</strain>
    </source>
</reference>
<dbReference type="KEGG" id="xak:KIMC2_03800"/>
<evidence type="ECO:0000256" key="7">
    <source>
        <dbReference type="ARBA" id="ARBA00022526"/>
    </source>
</evidence>
<feature type="domain" description="Alpha-D-phosphohexomutase C-terminal" evidence="16">
    <location>
        <begin position="517"/>
        <end position="556"/>
    </location>
</feature>
<evidence type="ECO:0000256" key="9">
    <source>
        <dbReference type="ARBA" id="ARBA00022723"/>
    </source>
</evidence>
<evidence type="ECO:0000259" key="17">
    <source>
        <dbReference type="Pfam" id="PF02878"/>
    </source>
</evidence>
<dbReference type="PROSITE" id="PS00710">
    <property type="entry name" value="PGM_PMM"/>
    <property type="match status" value="1"/>
</dbReference>
<dbReference type="PRINTS" id="PR00509">
    <property type="entry name" value="PGMPMM"/>
</dbReference>
<sequence length="572" mass="64544">MDYQTEYQKWLDYEDLDSELRRQLETMPEEEKQEAFGYPMEFGTAGMRGYLGPGIGEMNIYTVKQATEGLARFMDEQGSEAKKRGVVISYDSRYHSREFAFISAGVLGAHQIKTYVFDDIRPTPELSFSIRELNTFAGIMITASHNPKRYNGYKIYGEDGGQMPPVDADVVTKYIREVTDIFHIKEDSIYELRDQKLMQIIGFDVDEKYLADVQSVSIDPEMIAKWAPKTKIVYTPLYGTGKVIGYKALKNIGFTDFRMVEDQAIADPEFPKTPSPNPEFEETFNEAKQIGKEIDADILIATDPDADRLGVEVKMPDGEYRQLTGNQIAAVILNYVLTAKKAHNDLPSDGALVESIVSSTLPKDIASSFGIQTFQVETGFKFIAEKIQEFEDQNHGTFLFGFEESYGYLLKEFVRDKDAIQAITIMAEIAAYYKSIGQTVYDGLQEIFKQYGHFIEKTISEEFEGAAGKDKMAAIMAKLRAEKIDNFAGIPVELTEDYDCDLRVYSSGKEEKLNMPKSNVLKYVLTDGSWIAARPSGTEPKIKFYFGTKGKDDQAAQDSLDHLIKALKAYIS</sequence>
<dbReference type="PANTHER" id="PTHR45745:SF1">
    <property type="entry name" value="PHOSPHOGLUCOMUTASE 2B-RELATED"/>
    <property type="match status" value="1"/>
</dbReference>
<feature type="domain" description="Alpha-D-phosphohexomutase alpha/beta/alpha" evidence="17">
    <location>
        <begin position="40"/>
        <end position="177"/>
    </location>
</feature>
<dbReference type="AlphaFoldDB" id="A0AAU9DQG0"/>
<evidence type="ECO:0000256" key="3">
    <source>
        <dbReference type="ARBA" id="ARBA00005164"/>
    </source>
</evidence>
<keyword evidence="7" id="KW-0119">Carbohydrate metabolism</keyword>
<dbReference type="GO" id="GO:0006166">
    <property type="term" value="P:purine ribonucleoside salvage"/>
    <property type="evidence" value="ECO:0007669"/>
    <property type="project" value="TreeGrafter"/>
</dbReference>
<dbReference type="CDD" id="cd05799">
    <property type="entry name" value="PGM2"/>
    <property type="match status" value="1"/>
</dbReference>
<evidence type="ECO:0000256" key="11">
    <source>
        <dbReference type="ARBA" id="ARBA00023235"/>
    </source>
</evidence>
<comment type="pathway">
    <text evidence="4">Lipid metabolism.</text>
</comment>
<dbReference type="InterPro" id="IPR005844">
    <property type="entry name" value="A-D-PHexomutase_a/b/a-I"/>
</dbReference>
<dbReference type="GO" id="GO:0006006">
    <property type="term" value="P:glucose metabolic process"/>
    <property type="evidence" value="ECO:0007669"/>
    <property type="project" value="UniProtKB-KW"/>
</dbReference>
<protein>
    <recommendedName>
        <fullName evidence="12">Phosphoglucomutase</fullName>
        <ecNumber evidence="6">5.4.2.2</ecNumber>
    </recommendedName>
    <alternativeName>
        <fullName evidence="14">Alpha-phosphoglucomutase</fullName>
    </alternativeName>
    <alternativeName>
        <fullName evidence="13">Glucose phosphomutase</fullName>
    </alternativeName>
</protein>
<evidence type="ECO:0000256" key="5">
    <source>
        <dbReference type="ARBA" id="ARBA00010231"/>
    </source>
</evidence>
<dbReference type="GO" id="GO:0000287">
    <property type="term" value="F:magnesium ion binding"/>
    <property type="evidence" value="ECO:0007669"/>
    <property type="project" value="InterPro"/>
</dbReference>
<dbReference type="Proteomes" id="UP001321804">
    <property type="component" value="Chromosome"/>
</dbReference>
<dbReference type="Pfam" id="PF02879">
    <property type="entry name" value="PGM_PMM_II"/>
    <property type="match status" value="1"/>
</dbReference>
<proteinExistence type="inferred from homology"/>
<keyword evidence="21" id="KW-1185">Reference proteome</keyword>
<dbReference type="GO" id="GO:0008973">
    <property type="term" value="F:phosphopentomutase activity"/>
    <property type="evidence" value="ECO:0007669"/>
    <property type="project" value="TreeGrafter"/>
</dbReference>
<evidence type="ECO:0000256" key="1">
    <source>
        <dbReference type="ARBA" id="ARBA00000443"/>
    </source>
</evidence>
<keyword evidence="11" id="KW-0413">Isomerase</keyword>
<dbReference type="InterPro" id="IPR016066">
    <property type="entry name" value="A-D-PHexomutase_CS"/>
</dbReference>
<dbReference type="Pfam" id="PF02878">
    <property type="entry name" value="PGM_PMM_I"/>
    <property type="match status" value="1"/>
</dbReference>
<dbReference type="InterPro" id="IPR016055">
    <property type="entry name" value="A-D-PHexomutase_a/b/a-I/II/III"/>
</dbReference>
<dbReference type="InterPro" id="IPR036900">
    <property type="entry name" value="A-D-PHexomutase_C_sf"/>
</dbReference>
<evidence type="ECO:0000256" key="8">
    <source>
        <dbReference type="ARBA" id="ARBA00022553"/>
    </source>
</evidence>
<dbReference type="Pfam" id="PF02880">
    <property type="entry name" value="PGM_PMM_III"/>
    <property type="match status" value="1"/>
</dbReference>
<evidence type="ECO:0000256" key="6">
    <source>
        <dbReference type="ARBA" id="ARBA00012728"/>
    </source>
</evidence>
<accession>A0AAU9DQG0</accession>
<dbReference type="InterPro" id="IPR005841">
    <property type="entry name" value="Alpha-D-phosphohexomutase_SF"/>
</dbReference>
<dbReference type="InterPro" id="IPR005845">
    <property type="entry name" value="A-D-PHexomutase_a/b/a-II"/>
</dbReference>
<dbReference type="GO" id="GO:0004614">
    <property type="term" value="F:phosphoglucomutase activity"/>
    <property type="evidence" value="ECO:0007669"/>
    <property type="project" value="UniProtKB-EC"/>
</dbReference>
<evidence type="ECO:0000313" key="20">
    <source>
        <dbReference type="EMBL" id="BDR55818.1"/>
    </source>
</evidence>
<dbReference type="Pfam" id="PF00408">
    <property type="entry name" value="PGM_PMM_IV"/>
    <property type="match status" value="1"/>
</dbReference>
<evidence type="ECO:0000259" key="16">
    <source>
        <dbReference type="Pfam" id="PF00408"/>
    </source>
</evidence>
<dbReference type="Gene3D" id="3.40.120.10">
    <property type="entry name" value="Alpha-D-Glucose-1,6-Bisphosphate, subunit A, domain 3"/>
    <property type="match status" value="3"/>
</dbReference>
<dbReference type="EC" id="5.4.2.2" evidence="6"/>
<feature type="domain" description="Alpha-D-phosphohexomutase alpha/beta/alpha" evidence="18">
    <location>
        <begin position="209"/>
        <end position="311"/>
    </location>
</feature>
<keyword evidence="7" id="KW-0313">Glucose metabolism</keyword>
<evidence type="ECO:0000256" key="10">
    <source>
        <dbReference type="ARBA" id="ARBA00022842"/>
    </source>
</evidence>
<evidence type="ECO:0000313" key="21">
    <source>
        <dbReference type="Proteomes" id="UP001321804"/>
    </source>
</evidence>
<organism evidence="20 21">
    <name type="scientific">Xylocopilactobacillus apis</name>
    <dbReference type="NCBI Taxonomy" id="2932183"/>
    <lineage>
        <taxon>Bacteria</taxon>
        <taxon>Bacillati</taxon>
        <taxon>Bacillota</taxon>
        <taxon>Bacilli</taxon>
        <taxon>Lactobacillales</taxon>
        <taxon>Lactobacillaceae</taxon>
        <taxon>Xylocopilactobacillus</taxon>
    </lineage>
</organism>
<comment type="similarity">
    <text evidence="5 15">Belongs to the phosphohexose mutase family.</text>
</comment>
<dbReference type="Gene3D" id="3.30.310.50">
    <property type="entry name" value="Alpha-D-phosphohexomutase, C-terminal domain"/>
    <property type="match status" value="1"/>
</dbReference>
<dbReference type="SUPFAM" id="SSF53738">
    <property type="entry name" value="Phosphoglucomutase, first 3 domains"/>
    <property type="match status" value="3"/>
</dbReference>
<comment type="catalytic activity">
    <reaction evidence="1">
        <text>alpha-D-glucose 1-phosphate = alpha-D-glucose 6-phosphate</text>
        <dbReference type="Rhea" id="RHEA:23536"/>
        <dbReference type="ChEBI" id="CHEBI:58225"/>
        <dbReference type="ChEBI" id="CHEBI:58601"/>
        <dbReference type="EC" id="5.4.2.2"/>
    </reaction>
</comment>
<keyword evidence="9 15" id="KW-0479">Metal-binding</keyword>
<evidence type="ECO:0000259" key="18">
    <source>
        <dbReference type="Pfam" id="PF02879"/>
    </source>
</evidence>
<comment type="pathway">
    <text evidence="3">Glycolipid metabolism; diglucosyl-diacylglycerol biosynthesis.</text>
</comment>